<dbReference type="Gene3D" id="3.40.50.620">
    <property type="entry name" value="HUPs"/>
    <property type="match status" value="1"/>
</dbReference>
<evidence type="ECO:0000313" key="3">
    <source>
        <dbReference type="Proteomes" id="UP000510869"/>
    </source>
</evidence>
<proteinExistence type="predicted"/>
<dbReference type="InterPro" id="IPR006016">
    <property type="entry name" value="UspA"/>
</dbReference>
<protein>
    <submittedName>
        <fullName evidence="2">Universal stress protein</fullName>
    </submittedName>
</protein>
<dbReference type="RefSeq" id="WP_180841518.1">
    <property type="nucleotide sequence ID" value="NZ_CP059154.1"/>
</dbReference>
<dbReference type="KEGG" id="nay:HYG81_01600"/>
<sequence length="151" mass="16486">MEDALVVLNDRDGDRNLLREAAAYATGADANLILYSPLSEAQFEESVSSLDQIGRMENKDYSDEDAIGVAEQIADSLASEALEDFDVEWSVATDVIDELDANRIIDLAEKHGCDHLFTLGQPRSPTGKAVFGDTTQKLILNFPGYVTVSMN</sequence>
<accession>A0A7D6H021</accession>
<dbReference type="OrthoDB" id="342236at2157"/>
<keyword evidence="3" id="KW-1185">Reference proteome</keyword>
<reference evidence="2 3" key="1">
    <citation type="submission" date="2020-07" db="EMBL/GenBank/DDBJ databases">
        <title>Natrinema (YPL30) sp. nov. and Haloterrigena xxxxxx (YPL8) sp. nov., isolated from a salt mine.</title>
        <authorList>
            <person name="Cui H."/>
        </authorList>
    </citation>
    <scope>NUCLEOTIDE SEQUENCE [LARGE SCALE GENOMIC DNA]</scope>
    <source>
        <strain evidence="2 3">YPL13</strain>
    </source>
</reference>
<feature type="domain" description="UspA" evidence="1">
    <location>
        <begin position="5"/>
        <end position="148"/>
    </location>
</feature>
<dbReference type="Pfam" id="PF00582">
    <property type="entry name" value="Usp"/>
    <property type="match status" value="1"/>
</dbReference>
<dbReference type="Proteomes" id="UP000510869">
    <property type="component" value="Chromosome"/>
</dbReference>
<dbReference type="EMBL" id="CP059154">
    <property type="protein sequence ID" value="QLK26345.1"/>
    <property type="molecule type" value="Genomic_DNA"/>
</dbReference>
<dbReference type="SUPFAM" id="SSF52402">
    <property type="entry name" value="Adenine nucleotide alpha hydrolases-like"/>
    <property type="match status" value="1"/>
</dbReference>
<organism evidence="2 3">
    <name type="scientific">Natrinema zhouii</name>
    <dbReference type="NCBI Taxonomy" id="1710539"/>
    <lineage>
        <taxon>Archaea</taxon>
        <taxon>Methanobacteriati</taxon>
        <taxon>Methanobacteriota</taxon>
        <taxon>Stenosarchaea group</taxon>
        <taxon>Halobacteria</taxon>
        <taxon>Halobacteriales</taxon>
        <taxon>Natrialbaceae</taxon>
        <taxon>Natrinema</taxon>
    </lineage>
</organism>
<name>A0A7D6H021_9EURY</name>
<dbReference type="GeneID" id="56141859"/>
<evidence type="ECO:0000259" key="1">
    <source>
        <dbReference type="Pfam" id="PF00582"/>
    </source>
</evidence>
<dbReference type="AlphaFoldDB" id="A0A7D6H021"/>
<gene>
    <name evidence="2" type="ORF">HYG81_01600</name>
</gene>
<evidence type="ECO:0000313" key="2">
    <source>
        <dbReference type="EMBL" id="QLK26345.1"/>
    </source>
</evidence>
<dbReference type="InterPro" id="IPR014729">
    <property type="entry name" value="Rossmann-like_a/b/a_fold"/>
</dbReference>